<dbReference type="EMBL" id="OV696703">
    <property type="protein sequence ID" value="CAH1250844.1"/>
    <property type="molecule type" value="Genomic_DNA"/>
</dbReference>
<dbReference type="Proteomes" id="UP000838412">
    <property type="component" value="Chromosome 18"/>
</dbReference>
<feature type="domain" description="CSD" evidence="7">
    <location>
        <begin position="44"/>
        <end position="108"/>
    </location>
</feature>
<evidence type="ECO:0000256" key="4">
    <source>
        <dbReference type="ARBA" id="ARBA00022884"/>
    </source>
</evidence>
<feature type="compositionally biased region" description="Polar residues" evidence="6">
    <location>
        <begin position="602"/>
        <end position="616"/>
    </location>
</feature>
<comment type="similarity">
    <text evidence="5">Belongs to the UNR family.</text>
</comment>
<proteinExistence type="inferred from homology"/>
<dbReference type="AlphaFoldDB" id="A0A8K0EJR2"/>
<gene>
    <name evidence="9" type="primary">CSDE1</name>
    <name evidence="9" type="ORF">BLAG_LOCUS11427</name>
</gene>
<evidence type="ECO:0000313" key="10">
    <source>
        <dbReference type="Proteomes" id="UP000838412"/>
    </source>
</evidence>
<dbReference type="Pfam" id="PF00313">
    <property type="entry name" value="CSD"/>
    <property type="match status" value="5"/>
</dbReference>
<evidence type="ECO:0000256" key="3">
    <source>
        <dbReference type="ARBA" id="ARBA00022737"/>
    </source>
</evidence>
<feature type="compositionally biased region" description="Polar residues" evidence="6">
    <location>
        <begin position="1"/>
        <end position="11"/>
    </location>
</feature>
<dbReference type="GO" id="GO:0003723">
    <property type="term" value="F:RNA binding"/>
    <property type="evidence" value="ECO:0007669"/>
    <property type="project" value="UniProtKB-KW"/>
</dbReference>
<feature type="region of interest" description="Disordered" evidence="6">
    <location>
        <begin position="1"/>
        <end position="31"/>
    </location>
</feature>
<protein>
    <submittedName>
        <fullName evidence="9">CSDE1 protein</fullName>
    </submittedName>
</protein>
<feature type="region of interest" description="Disordered" evidence="6">
    <location>
        <begin position="363"/>
        <end position="412"/>
    </location>
</feature>
<dbReference type="Gene3D" id="2.40.50.140">
    <property type="entry name" value="Nucleic acid-binding proteins"/>
    <property type="match status" value="6"/>
</dbReference>
<feature type="domain" description="SUZ-C" evidence="8">
    <location>
        <begin position="871"/>
        <end position="914"/>
    </location>
</feature>
<dbReference type="SMART" id="SM00357">
    <property type="entry name" value="CSP"/>
    <property type="match status" value="5"/>
</dbReference>
<feature type="region of interest" description="Disordered" evidence="6">
    <location>
        <begin position="597"/>
        <end position="617"/>
    </location>
</feature>
<dbReference type="InterPro" id="IPR011129">
    <property type="entry name" value="CSD"/>
</dbReference>
<accession>A0A8K0EJR2</accession>
<name>A0A8K0EJR2_BRALA</name>
<dbReference type="InterPro" id="IPR012340">
    <property type="entry name" value="NA-bd_OB-fold"/>
</dbReference>
<feature type="compositionally biased region" description="Polar residues" evidence="6">
    <location>
        <begin position="18"/>
        <end position="31"/>
    </location>
</feature>
<feature type="compositionally biased region" description="Basic and acidic residues" evidence="6">
    <location>
        <begin position="401"/>
        <end position="412"/>
    </location>
</feature>
<dbReference type="InterPro" id="IPR024642">
    <property type="entry name" value="SUZ-C"/>
</dbReference>
<evidence type="ECO:0000256" key="2">
    <source>
        <dbReference type="ARBA" id="ARBA00022490"/>
    </source>
</evidence>
<comment type="subcellular location">
    <subcellularLocation>
        <location evidence="1">Cytoplasm</location>
    </subcellularLocation>
</comment>
<feature type="region of interest" description="Disordered" evidence="6">
    <location>
        <begin position="152"/>
        <end position="193"/>
    </location>
</feature>
<organism evidence="9 10">
    <name type="scientific">Branchiostoma lanceolatum</name>
    <name type="common">Common lancelet</name>
    <name type="synonym">Amphioxus lanceolatum</name>
    <dbReference type="NCBI Taxonomy" id="7740"/>
    <lineage>
        <taxon>Eukaryota</taxon>
        <taxon>Metazoa</taxon>
        <taxon>Chordata</taxon>
        <taxon>Cephalochordata</taxon>
        <taxon>Leptocardii</taxon>
        <taxon>Amphioxiformes</taxon>
        <taxon>Branchiostomatidae</taxon>
        <taxon>Branchiostoma</taxon>
    </lineage>
</organism>
<dbReference type="PROSITE" id="PS51938">
    <property type="entry name" value="SUZ_C"/>
    <property type="match status" value="1"/>
</dbReference>
<dbReference type="PANTHER" id="PTHR12913">
    <property type="entry name" value="UNR PROTEIN N-RAS UPSTREAM GENE PROTEIN"/>
    <property type="match status" value="1"/>
</dbReference>
<dbReference type="InterPro" id="IPR002059">
    <property type="entry name" value="CSP_DNA-bd"/>
</dbReference>
<keyword evidence="3" id="KW-0677">Repeat</keyword>
<dbReference type="PROSITE" id="PS00352">
    <property type="entry name" value="CSD_1"/>
    <property type="match status" value="4"/>
</dbReference>
<feature type="domain" description="CSD" evidence="7">
    <location>
        <begin position="279"/>
        <end position="344"/>
    </location>
</feature>
<evidence type="ECO:0000256" key="1">
    <source>
        <dbReference type="ARBA" id="ARBA00004496"/>
    </source>
</evidence>
<evidence type="ECO:0000259" key="8">
    <source>
        <dbReference type="PROSITE" id="PS51938"/>
    </source>
</evidence>
<feature type="region of interest" description="Disordered" evidence="6">
    <location>
        <begin position="896"/>
        <end position="937"/>
    </location>
</feature>
<keyword evidence="4" id="KW-0694">RNA-binding</keyword>
<dbReference type="InterPro" id="IPR056400">
    <property type="entry name" value="CSDE1"/>
</dbReference>
<evidence type="ECO:0000256" key="5">
    <source>
        <dbReference type="ARBA" id="ARBA00044751"/>
    </source>
</evidence>
<dbReference type="InterPro" id="IPR019844">
    <property type="entry name" value="CSD_CS"/>
</dbReference>
<dbReference type="CDD" id="cd04458">
    <property type="entry name" value="CSP_CDS"/>
    <property type="match status" value="3"/>
</dbReference>
<evidence type="ECO:0000256" key="6">
    <source>
        <dbReference type="SAM" id="MobiDB-lite"/>
    </source>
</evidence>
<reference evidence="9" key="1">
    <citation type="submission" date="2022-01" db="EMBL/GenBank/DDBJ databases">
        <authorList>
            <person name="Braso-Vives M."/>
        </authorList>
    </citation>
    <scope>NUCLEOTIDE SEQUENCE</scope>
</reference>
<feature type="domain" description="CSD" evidence="7">
    <location>
        <begin position="457"/>
        <end position="530"/>
    </location>
</feature>
<dbReference type="SUPFAM" id="SSF50249">
    <property type="entry name" value="Nucleic acid-binding proteins"/>
    <property type="match status" value="5"/>
</dbReference>
<keyword evidence="10" id="KW-1185">Reference proteome</keyword>
<keyword evidence="2" id="KW-0963">Cytoplasm</keyword>
<feature type="domain" description="CSD" evidence="7">
    <location>
        <begin position="798"/>
        <end position="862"/>
    </location>
</feature>
<dbReference type="PROSITE" id="PS51857">
    <property type="entry name" value="CSD_2"/>
    <property type="match status" value="5"/>
</dbReference>
<feature type="domain" description="CSD" evidence="7">
    <location>
        <begin position="639"/>
        <end position="701"/>
    </location>
</feature>
<sequence length="937" mass="104573">MANPQWKTPQSPVAIYSSPESPQSPMYSPQPNFDTVYQRVNGVRETGIIEKLLHSYGFIQCCDRDARLFFHYSQYKGNVDNMKPGDEVEFEMSLDQRTGKPIACRVLKLQSGSVTFEVMSEERVIGLVTTEAKPARNKAPAEVGYVAIQVGNRREPGGLSGPDVFSGKSSYSGKWSDGGEPLLSQPELPGSNRPTEMGRVSYEQAGEHFYIPYGVEDVEGGAQLKKGDEVSFFIATDKRAEDMQQKSWRDKPAKVVPDPRNGNVRARKVQLISSVPVERYMGVVCSMKESFGFIERADVVKEIFFHYSEYPGDIREIELGDDVEFSIATRNVRNGKEVATHIKKLIEGTVVFEDVSNERIRGKVIKPLPRGPQRRQDFLSSQQSDPLSGRLSYEAPGDDDGGTKEIPFGDRDQRSECSLQVADIVEFNIATDRRDKLQRATNIDLLPETFRTTGEKREMGLVAAMKEGFGFIKCVDRDARMFFHFSELLDPMRELHIGDEVEFTVVPECDSRLSQDPSSAQRNHAIRIKPLPKGSVSFHKVSSERLLGVVDKEAVSAGMPNMKGSKSPKKQQDRDMELGTIVYDICGEKENITYHLRDTDPRSTPQQGDQVEFSVSEQKKTGTRLAVNIKVLNRPSAQRLQGFIATLKDNFGFIETANHEKEIFFHFSEFDGDITMLDLGDEVEYSTVRKNNKVSAERIFRLSPGTIVAEETDPTVLHGKVVRPLRSIDPQQPEYQGLIQLTHEDGSENGEAKTFPYGITSLSDKREFLQKGDVVNFQVATSAGGEERAARVQAIRKRVRGSVDTIKGQFGFINYEVGDNKKLFFHLSEVHDGSDLSPGDKVEFVVVCNQKSGKYSACSVKKVAGSDVVTARPERLLHRLKSVNVENDNGPRLIVLRQPKGPDSGNSKGFIFQRSSHKPGEPPSDITMNGHSTTNGN</sequence>
<dbReference type="GO" id="GO:0005737">
    <property type="term" value="C:cytoplasm"/>
    <property type="evidence" value="ECO:0007669"/>
    <property type="project" value="UniProtKB-SubCell"/>
</dbReference>
<evidence type="ECO:0000259" key="7">
    <source>
        <dbReference type="PROSITE" id="PS51857"/>
    </source>
</evidence>
<evidence type="ECO:0000313" key="9">
    <source>
        <dbReference type="EMBL" id="CAH1250844.1"/>
    </source>
</evidence>
<dbReference type="Pfam" id="PF23456">
    <property type="entry name" value="CSDE1"/>
    <property type="match status" value="4"/>
</dbReference>
<feature type="compositionally biased region" description="Polar residues" evidence="6">
    <location>
        <begin position="926"/>
        <end position="937"/>
    </location>
</feature>
<dbReference type="OrthoDB" id="74319at2759"/>
<dbReference type="Pfam" id="PF12901">
    <property type="entry name" value="SUZ-C"/>
    <property type="match status" value="1"/>
</dbReference>
<dbReference type="PANTHER" id="PTHR12913:SF1">
    <property type="entry name" value="COLD SHOCK DOMAIN-CONTAINING PROTEIN E1"/>
    <property type="match status" value="1"/>
</dbReference>